<proteinExistence type="predicted"/>
<dbReference type="RefSeq" id="WP_171594965.1">
    <property type="nucleotide sequence ID" value="NZ_RZNH01000009.1"/>
</dbReference>
<organism evidence="2 3">
    <name type="scientific">Marinifilum caeruleilacunae</name>
    <dbReference type="NCBI Taxonomy" id="2499076"/>
    <lineage>
        <taxon>Bacteria</taxon>
        <taxon>Pseudomonadati</taxon>
        <taxon>Bacteroidota</taxon>
        <taxon>Bacteroidia</taxon>
        <taxon>Marinilabiliales</taxon>
        <taxon>Marinifilaceae</taxon>
    </lineage>
</organism>
<reference evidence="2 3" key="1">
    <citation type="submission" date="2018-12" db="EMBL/GenBank/DDBJ databases">
        <title>Marinifilum JC070 sp. nov., a marine bacterium isolated from Yongle Blue Hole in the South China Sea.</title>
        <authorList>
            <person name="Fu T."/>
        </authorList>
    </citation>
    <scope>NUCLEOTIDE SEQUENCE [LARGE SCALE GENOMIC DNA]</scope>
    <source>
        <strain evidence="2 3">JC070</strain>
    </source>
</reference>
<evidence type="ECO:0000313" key="2">
    <source>
        <dbReference type="EMBL" id="NOU59692.1"/>
    </source>
</evidence>
<gene>
    <name evidence="2" type="ORF">ELS83_07660</name>
</gene>
<feature type="signal peptide" evidence="1">
    <location>
        <begin position="1"/>
        <end position="22"/>
    </location>
</feature>
<name>A0ABX1WUJ3_9BACT</name>
<dbReference type="PROSITE" id="PS51257">
    <property type="entry name" value="PROKAR_LIPOPROTEIN"/>
    <property type="match status" value="1"/>
</dbReference>
<sequence>MKKYLLYILMSVLCLGAFTACEDDTEYDIDWPVPTITGVSSYNDLLSATITLQGNFTQVSKVYFGEVEGKNLQVADDQSSLTIEVPRTMAVDGAPIRVTNEYRQSFETAELFVPIIPVTTVSEVSAIQTGLTFTINGENVDLLTEITVDGEPTAVISSGINTLVVSVAGIDLKAGSLVDVAFKSLAKNEIPTATKVNVIYPFITYEEIVIWGFEDGTHIYSGEGTATVETGDVLGITEKYFSLRGPGYGWDKATGEMIATEIPDLSSLVNPYLTFCIRTPEGSAGYFQMEDQAGNWRHFGYGFNTGGEWVIISQPLEDSWEGGDFNIGAFMPKLGFKAGNAGSSQDLDIAYVKITEGKYDGSQEIGDAIGGSTKPAVISIMDFEERNEWPDIMNGDNLIASLDFRKDEINAFVGNEFFTYVDDGSQGAWGAYWGQTISKDVKDVDLSAFEDPYLSFALNSETSQYVIVRMYQYDEDLVMVQKFFPNTYGKWATFQFSLFNTDMENWSDGSTELGAHYASLKRFNPDIPFDRIEIIVGKNGENPIGVSIDEMVITEGARYNE</sequence>
<comment type="caution">
    <text evidence="2">The sequence shown here is derived from an EMBL/GenBank/DDBJ whole genome shotgun (WGS) entry which is preliminary data.</text>
</comment>
<dbReference type="InterPro" id="IPR013783">
    <property type="entry name" value="Ig-like_fold"/>
</dbReference>
<evidence type="ECO:0000313" key="3">
    <source>
        <dbReference type="Proteomes" id="UP000732105"/>
    </source>
</evidence>
<evidence type="ECO:0008006" key="4">
    <source>
        <dbReference type="Google" id="ProtNLM"/>
    </source>
</evidence>
<dbReference type="Gene3D" id="2.60.40.10">
    <property type="entry name" value="Immunoglobulins"/>
    <property type="match status" value="1"/>
</dbReference>
<evidence type="ECO:0000256" key="1">
    <source>
        <dbReference type="SAM" id="SignalP"/>
    </source>
</evidence>
<keyword evidence="1" id="KW-0732">Signal</keyword>
<dbReference type="Proteomes" id="UP000732105">
    <property type="component" value="Unassembled WGS sequence"/>
</dbReference>
<dbReference type="EMBL" id="RZNH01000009">
    <property type="protein sequence ID" value="NOU59692.1"/>
    <property type="molecule type" value="Genomic_DNA"/>
</dbReference>
<protein>
    <recommendedName>
        <fullName evidence="4">Surface glycan-binding protein B xyloglucan binding domain-containing protein</fullName>
    </recommendedName>
</protein>
<accession>A0ABX1WUJ3</accession>
<keyword evidence="3" id="KW-1185">Reference proteome</keyword>
<feature type="chain" id="PRO_5046128947" description="Surface glycan-binding protein B xyloglucan binding domain-containing protein" evidence="1">
    <location>
        <begin position="23"/>
        <end position="561"/>
    </location>
</feature>